<evidence type="ECO:0000256" key="5">
    <source>
        <dbReference type="ARBA" id="ARBA00022759"/>
    </source>
</evidence>
<dbReference type="GO" id="GO:0004521">
    <property type="term" value="F:RNA endonuclease activity"/>
    <property type="evidence" value="ECO:0007669"/>
    <property type="project" value="UniProtKB-UniRule"/>
</dbReference>
<keyword evidence="2 8" id="KW-0690">Ribosome biogenesis</keyword>
<sequence length="165" mass="19036">MKLELTLQQNVLAPTLVLKRAYIKKVIETTLRYLELKKDYEVGIACVDEEESHSYNLQYRQKDKPTNVLSFPSDLPDELLDVLEQVPLGDLVICIPVVLEEANTQRKTPLAHFTHMLVHGVLHLIGYDHELSEEDAEEMEYIEIQILQKLDLPNPYDASFSIDME</sequence>
<keyword evidence="10" id="KW-1185">Reference proteome</keyword>
<feature type="binding site" evidence="8">
    <location>
        <position position="119"/>
    </location>
    <ligand>
        <name>Zn(2+)</name>
        <dbReference type="ChEBI" id="CHEBI:29105"/>
        <note>catalytic</note>
    </ligand>
</feature>
<comment type="function">
    <text evidence="8">Single strand-specific metallo-endoribonuclease involved in late-stage 70S ribosome quality control and in maturation of the 3' terminus of the 16S rRNA.</text>
</comment>
<comment type="cofactor">
    <cofactor evidence="8">
        <name>Zn(2+)</name>
        <dbReference type="ChEBI" id="CHEBI:29105"/>
    </cofactor>
    <text evidence="8">Binds 1 zinc ion.</text>
</comment>
<feature type="binding site" evidence="8">
    <location>
        <position position="123"/>
    </location>
    <ligand>
        <name>Zn(2+)</name>
        <dbReference type="ChEBI" id="CHEBI:29105"/>
        <note>catalytic</note>
    </ligand>
</feature>
<dbReference type="Pfam" id="PF02130">
    <property type="entry name" value="YbeY"/>
    <property type="match status" value="1"/>
</dbReference>
<dbReference type="GO" id="GO:0004222">
    <property type="term" value="F:metalloendopeptidase activity"/>
    <property type="evidence" value="ECO:0007669"/>
    <property type="project" value="InterPro"/>
</dbReference>
<dbReference type="InterPro" id="IPR020549">
    <property type="entry name" value="YbeY_CS"/>
</dbReference>
<name>A0A217EG91_9GAMM</name>
<comment type="similarity">
    <text evidence="1 8">Belongs to the endoribonuclease YbeY family.</text>
</comment>
<keyword evidence="6 8" id="KW-0378">Hydrolase</keyword>
<keyword evidence="5 8" id="KW-0255">Endonuclease</keyword>
<dbReference type="AlphaFoldDB" id="A0A217EG91"/>
<dbReference type="GO" id="GO:0005737">
    <property type="term" value="C:cytoplasm"/>
    <property type="evidence" value="ECO:0007669"/>
    <property type="project" value="UniProtKB-SubCell"/>
</dbReference>
<proteinExistence type="inferred from homology"/>
<evidence type="ECO:0000256" key="6">
    <source>
        <dbReference type="ARBA" id="ARBA00022801"/>
    </source>
</evidence>
<dbReference type="NCBIfam" id="TIGR00043">
    <property type="entry name" value="rRNA maturation RNase YbeY"/>
    <property type="match status" value="1"/>
</dbReference>
<keyword evidence="8" id="KW-0963">Cytoplasm</keyword>
<dbReference type="EC" id="3.1.-.-" evidence="8"/>
<feature type="binding site" evidence="8">
    <location>
        <position position="129"/>
    </location>
    <ligand>
        <name>Zn(2+)</name>
        <dbReference type="ChEBI" id="CHEBI:29105"/>
        <note>catalytic</note>
    </ligand>
</feature>
<gene>
    <name evidence="8" type="primary">ybeY</name>
    <name evidence="9" type="ORF">SAMN05444584_1312</name>
</gene>
<evidence type="ECO:0000256" key="4">
    <source>
        <dbReference type="ARBA" id="ARBA00022723"/>
    </source>
</evidence>
<evidence type="ECO:0000256" key="8">
    <source>
        <dbReference type="HAMAP-Rule" id="MF_00009"/>
    </source>
</evidence>
<dbReference type="GO" id="GO:0008270">
    <property type="term" value="F:zinc ion binding"/>
    <property type="evidence" value="ECO:0007669"/>
    <property type="project" value="UniProtKB-UniRule"/>
</dbReference>
<protein>
    <recommendedName>
        <fullName evidence="8">Endoribonuclease YbeY</fullName>
        <ecNumber evidence="8">3.1.-.-</ecNumber>
    </recommendedName>
</protein>
<evidence type="ECO:0000256" key="3">
    <source>
        <dbReference type="ARBA" id="ARBA00022722"/>
    </source>
</evidence>
<keyword evidence="8" id="KW-0698">rRNA processing</keyword>
<dbReference type="Gene3D" id="3.40.390.30">
    <property type="entry name" value="Metalloproteases ('zincins'), catalytic domain"/>
    <property type="match status" value="1"/>
</dbReference>
<evidence type="ECO:0000313" key="10">
    <source>
        <dbReference type="Proteomes" id="UP000243463"/>
    </source>
</evidence>
<accession>A0A217EG91</accession>
<evidence type="ECO:0000256" key="1">
    <source>
        <dbReference type="ARBA" id="ARBA00010875"/>
    </source>
</evidence>
<evidence type="ECO:0000313" key="9">
    <source>
        <dbReference type="EMBL" id="SNQ29364.1"/>
    </source>
</evidence>
<evidence type="ECO:0000256" key="2">
    <source>
        <dbReference type="ARBA" id="ARBA00022517"/>
    </source>
</evidence>
<dbReference type="RefSeq" id="WP_088823421.1">
    <property type="nucleotide sequence ID" value="NZ_FZLN01000002.1"/>
</dbReference>
<comment type="subcellular location">
    <subcellularLocation>
        <location evidence="8">Cytoplasm</location>
    </subcellularLocation>
</comment>
<dbReference type="InterPro" id="IPR023091">
    <property type="entry name" value="MetalPrtase_cat_dom_sf_prd"/>
</dbReference>
<dbReference type="HAMAP" id="MF_00009">
    <property type="entry name" value="Endoribonucl_YbeY"/>
    <property type="match status" value="1"/>
</dbReference>
<evidence type="ECO:0000256" key="7">
    <source>
        <dbReference type="ARBA" id="ARBA00022833"/>
    </source>
</evidence>
<keyword evidence="7 8" id="KW-0862">Zinc</keyword>
<dbReference type="InterPro" id="IPR002036">
    <property type="entry name" value="YbeY"/>
</dbReference>
<dbReference type="GO" id="GO:0006364">
    <property type="term" value="P:rRNA processing"/>
    <property type="evidence" value="ECO:0007669"/>
    <property type="project" value="UniProtKB-UniRule"/>
</dbReference>
<keyword evidence="4 8" id="KW-0479">Metal-binding</keyword>
<dbReference type="PANTHER" id="PTHR46986:SF1">
    <property type="entry name" value="ENDORIBONUCLEASE YBEY, CHLOROPLASTIC"/>
    <property type="match status" value="1"/>
</dbReference>
<dbReference type="EMBL" id="FZLN01000002">
    <property type="protein sequence ID" value="SNQ29364.1"/>
    <property type="molecule type" value="Genomic_DNA"/>
</dbReference>
<keyword evidence="3 8" id="KW-0540">Nuclease</keyword>
<dbReference type="PANTHER" id="PTHR46986">
    <property type="entry name" value="ENDORIBONUCLEASE YBEY, CHLOROPLASTIC"/>
    <property type="match status" value="1"/>
</dbReference>
<dbReference type="Proteomes" id="UP000243463">
    <property type="component" value="Unassembled WGS sequence"/>
</dbReference>
<dbReference type="OrthoDB" id="9807740at2"/>
<dbReference type="PROSITE" id="PS01306">
    <property type="entry name" value="UPF0054"/>
    <property type="match status" value="1"/>
</dbReference>
<organism evidence="9 10">
    <name type="scientific">Acinetobacter apis</name>
    <dbReference type="NCBI Taxonomy" id="1229165"/>
    <lineage>
        <taxon>Bacteria</taxon>
        <taxon>Pseudomonadati</taxon>
        <taxon>Pseudomonadota</taxon>
        <taxon>Gammaproteobacteria</taxon>
        <taxon>Moraxellales</taxon>
        <taxon>Moraxellaceae</taxon>
        <taxon>Acinetobacter</taxon>
    </lineage>
</organism>
<dbReference type="SUPFAM" id="SSF55486">
    <property type="entry name" value="Metalloproteases ('zincins'), catalytic domain"/>
    <property type="match status" value="1"/>
</dbReference>
<reference evidence="10" key="1">
    <citation type="submission" date="2017-06" db="EMBL/GenBank/DDBJ databases">
        <authorList>
            <person name="Varghese N."/>
            <person name="Submissions S."/>
        </authorList>
    </citation>
    <scope>NUCLEOTIDE SEQUENCE [LARGE SCALE GENOMIC DNA]</scope>
    <source>
        <strain evidence="10">ANC 5114</strain>
    </source>
</reference>